<dbReference type="GO" id="GO:0036221">
    <property type="term" value="F:UTP diphosphatase activity"/>
    <property type="evidence" value="ECO:0007669"/>
    <property type="project" value="RHEA"/>
</dbReference>
<dbReference type="PANTHER" id="PTHR43213:SF5">
    <property type="entry name" value="BIFUNCTIONAL DTTP_UTP PYROPHOSPHATASE_METHYLTRANSFERASE PROTEIN-RELATED"/>
    <property type="match status" value="1"/>
</dbReference>
<dbReference type="InterPro" id="IPR003697">
    <property type="entry name" value="Maf-like"/>
</dbReference>
<evidence type="ECO:0000313" key="5">
    <source>
        <dbReference type="EMBL" id="ATX82582.1"/>
    </source>
</evidence>
<keyword evidence="6" id="KW-1185">Reference proteome</keyword>
<dbReference type="GO" id="GO:0036218">
    <property type="term" value="F:dTTP diphosphatase activity"/>
    <property type="evidence" value="ECO:0007669"/>
    <property type="project" value="RHEA"/>
</dbReference>
<comment type="catalytic activity">
    <reaction evidence="4">
        <text>UTP + H2O = UMP + diphosphate + H(+)</text>
        <dbReference type="Rhea" id="RHEA:29395"/>
        <dbReference type="ChEBI" id="CHEBI:15377"/>
        <dbReference type="ChEBI" id="CHEBI:15378"/>
        <dbReference type="ChEBI" id="CHEBI:33019"/>
        <dbReference type="ChEBI" id="CHEBI:46398"/>
        <dbReference type="ChEBI" id="CHEBI:57865"/>
        <dbReference type="EC" id="3.6.1.9"/>
    </reaction>
</comment>
<dbReference type="GO" id="GO:0005737">
    <property type="term" value="C:cytoplasm"/>
    <property type="evidence" value="ECO:0007669"/>
    <property type="project" value="UniProtKB-SubCell"/>
</dbReference>
<feature type="site" description="Important for substrate specificity" evidence="4">
    <location>
        <position position="169"/>
    </location>
</feature>
<evidence type="ECO:0000313" key="6">
    <source>
        <dbReference type="Proteomes" id="UP000231637"/>
    </source>
</evidence>
<dbReference type="GO" id="GO:0009117">
    <property type="term" value="P:nucleotide metabolic process"/>
    <property type="evidence" value="ECO:0007669"/>
    <property type="project" value="UniProtKB-KW"/>
</dbReference>
<feature type="site" description="Important for substrate specificity" evidence="4">
    <location>
        <position position="87"/>
    </location>
</feature>
<accession>A0A2K8L653</accession>
<evidence type="ECO:0000256" key="3">
    <source>
        <dbReference type="ARBA" id="ARBA00023080"/>
    </source>
</evidence>
<dbReference type="AlphaFoldDB" id="A0A2K8L653"/>
<organism evidence="5 6">
    <name type="scientific">Mariprofundus ferrinatatus</name>
    <dbReference type="NCBI Taxonomy" id="1921087"/>
    <lineage>
        <taxon>Bacteria</taxon>
        <taxon>Pseudomonadati</taxon>
        <taxon>Pseudomonadota</taxon>
        <taxon>Candidatius Mariprofundia</taxon>
        <taxon>Mariprofundales</taxon>
        <taxon>Mariprofundaceae</taxon>
        <taxon>Mariprofundus</taxon>
    </lineage>
</organism>
<keyword evidence="2 4" id="KW-0378">Hydrolase</keyword>
<feature type="site" description="Important for substrate specificity" evidence="4">
    <location>
        <position position="30"/>
    </location>
</feature>
<dbReference type="EC" id="3.6.1.9" evidence="4"/>
<dbReference type="KEGG" id="mfn:Ga0123462_1735"/>
<dbReference type="Gene3D" id="3.90.950.10">
    <property type="match status" value="1"/>
</dbReference>
<gene>
    <name evidence="5" type="ORF">Ga0123462_1735</name>
</gene>
<name>A0A2K8L653_9PROT</name>
<proteinExistence type="inferred from homology"/>
<dbReference type="SUPFAM" id="SSF52972">
    <property type="entry name" value="ITPase-like"/>
    <property type="match status" value="1"/>
</dbReference>
<evidence type="ECO:0000256" key="4">
    <source>
        <dbReference type="HAMAP-Rule" id="MF_00528"/>
    </source>
</evidence>
<comment type="similarity">
    <text evidence="4">Belongs to the Maf family. YhdE subfamily.</text>
</comment>
<evidence type="ECO:0000256" key="1">
    <source>
        <dbReference type="ARBA" id="ARBA00001968"/>
    </source>
</evidence>
<dbReference type="Pfam" id="PF02545">
    <property type="entry name" value="Maf"/>
    <property type="match status" value="1"/>
</dbReference>
<comment type="cofactor">
    <cofactor evidence="1 4">
        <name>a divalent metal cation</name>
        <dbReference type="ChEBI" id="CHEBI:60240"/>
    </cofactor>
</comment>
<dbReference type="HAMAP" id="MF_00528">
    <property type="entry name" value="Maf"/>
    <property type="match status" value="1"/>
</dbReference>
<comment type="caution">
    <text evidence="4">Lacks conserved residue(s) required for the propagation of feature annotation.</text>
</comment>
<dbReference type="PIRSF" id="PIRSF006305">
    <property type="entry name" value="Maf"/>
    <property type="match status" value="1"/>
</dbReference>
<keyword evidence="4" id="KW-0963">Cytoplasm</keyword>
<dbReference type="NCBIfam" id="TIGR00172">
    <property type="entry name" value="maf"/>
    <property type="match status" value="1"/>
</dbReference>
<feature type="active site" description="Proton acceptor" evidence="4">
    <location>
        <position position="86"/>
    </location>
</feature>
<evidence type="ECO:0000256" key="2">
    <source>
        <dbReference type="ARBA" id="ARBA00022801"/>
    </source>
</evidence>
<keyword evidence="3 4" id="KW-0546">Nucleotide metabolism</keyword>
<protein>
    <recommendedName>
        <fullName evidence="4">dTTP/UTP pyrophosphatase</fullName>
        <shortName evidence="4">dTTPase/UTPase</shortName>
        <ecNumber evidence="4">3.6.1.9</ecNumber>
    </recommendedName>
    <alternativeName>
        <fullName evidence="4">Nucleoside triphosphate pyrophosphatase</fullName>
    </alternativeName>
    <alternativeName>
        <fullName evidence="4">Nucleotide pyrophosphatase</fullName>
        <shortName evidence="4">Nucleotide PPase</shortName>
    </alternativeName>
</protein>
<comment type="catalytic activity">
    <reaction evidence="4">
        <text>dTTP + H2O = dTMP + diphosphate + H(+)</text>
        <dbReference type="Rhea" id="RHEA:28534"/>
        <dbReference type="ChEBI" id="CHEBI:15377"/>
        <dbReference type="ChEBI" id="CHEBI:15378"/>
        <dbReference type="ChEBI" id="CHEBI:33019"/>
        <dbReference type="ChEBI" id="CHEBI:37568"/>
        <dbReference type="ChEBI" id="CHEBI:63528"/>
        <dbReference type="EC" id="3.6.1.9"/>
    </reaction>
</comment>
<comment type="subcellular location">
    <subcellularLocation>
        <location evidence="4">Cytoplasm</location>
    </subcellularLocation>
</comment>
<dbReference type="EMBL" id="CP018800">
    <property type="protein sequence ID" value="ATX82582.1"/>
    <property type="molecule type" value="Genomic_DNA"/>
</dbReference>
<dbReference type="Proteomes" id="UP000231637">
    <property type="component" value="Chromosome"/>
</dbReference>
<sequence>MHRKRDVRAVKLEAGYATPMEVILASRSPRRLFLLQAAGLAVEVRPSHIDETALTGESVEDTVKRLCREKALACKVDSDIPVIAADTLVAIHGEALGQPRDLTHAKQMLMKLSGHEHQVLTAVCVRVGENIASDCIRTSVRFREISETEIETYLLHNEILDKAGSYAIQGGAASFIEAIEGPLDNVIGLPVATTLHMIAEMKDMQ</sequence>
<dbReference type="PANTHER" id="PTHR43213">
    <property type="entry name" value="BIFUNCTIONAL DTTP/UTP PYROPHOSPHATASE/METHYLTRANSFERASE PROTEIN-RELATED"/>
    <property type="match status" value="1"/>
</dbReference>
<dbReference type="CDD" id="cd00555">
    <property type="entry name" value="Maf"/>
    <property type="match status" value="1"/>
</dbReference>
<dbReference type="InterPro" id="IPR029001">
    <property type="entry name" value="ITPase-like_fam"/>
</dbReference>
<comment type="function">
    <text evidence="4">Nucleoside triphosphate pyrophosphatase that hydrolyzes dTTP and UTP. May have a dual role in cell division arrest and in preventing the incorporation of modified nucleotides into cellular nucleic acids.</text>
</comment>
<reference evidence="5 6" key="1">
    <citation type="submission" date="2016-12" db="EMBL/GenBank/DDBJ databases">
        <title>Isolation and genomic insights into novel planktonic Zetaproteobacteria from stratified waters of the Chesapeake Bay.</title>
        <authorList>
            <person name="McAllister S.M."/>
            <person name="Kato S."/>
            <person name="Chan C.S."/>
            <person name="Chiu B.K."/>
            <person name="Field E.K."/>
        </authorList>
    </citation>
    <scope>NUCLEOTIDE SEQUENCE [LARGE SCALE GENOMIC DNA]</scope>
    <source>
        <strain evidence="5 6">CP-8</strain>
    </source>
</reference>